<dbReference type="HOGENOM" id="CLU_076057_2_1_6"/>
<evidence type="ECO:0000313" key="13">
    <source>
        <dbReference type="Proteomes" id="UP000000466"/>
    </source>
</evidence>
<accession>K4KMW7</accession>
<dbReference type="STRING" id="1117647.M5M_16170"/>
<dbReference type="InterPro" id="IPR006260">
    <property type="entry name" value="TonB/TolA_C"/>
</dbReference>
<evidence type="ECO:0000313" key="12">
    <source>
        <dbReference type="EMBL" id="AFV00367.1"/>
    </source>
</evidence>
<evidence type="ECO:0000256" key="7">
    <source>
        <dbReference type="ARBA" id="ARBA00022927"/>
    </source>
</evidence>
<evidence type="ECO:0000256" key="6">
    <source>
        <dbReference type="ARBA" id="ARBA00022692"/>
    </source>
</evidence>
<dbReference type="InterPro" id="IPR051045">
    <property type="entry name" value="TonB-dependent_transducer"/>
</dbReference>
<dbReference type="PANTHER" id="PTHR33446:SF2">
    <property type="entry name" value="PROTEIN TONB"/>
    <property type="match status" value="1"/>
</dbReference>
<evidence type="ECO:0000256" key="8">
    <source>
        <dbReference type="ARBA" id="ARBA00022989"/>
    </source>
</evidence>
<dbReference type="Proteomes" id="UP000000466">
    <property type="component" value="Chromosome"/>
</dbReference>
<feature type="compositionally biased region" description="Low complexity" evidence="10">
    <location>
        <begin position="98"/>
        <end position="107"/>
    </location>
</feature>
<name>K4KMW7_SIMAS</name>
<evidence type="ECO:0000256" key="3">
    <source>
        <dbReference type="ARBA" id="ARBA00022448"/>
    </source>
</evidence>
<dbReference type="KEGG" id="saga:M5M_16170"/>
<gene>
    <name evidence="12" type="ordered locus">M5M_16170</name>
</gene>
<dbReference type="NCBIfam" id="TIGR01352">
    <property type="entry name" value="tonB_Cterm"/>
    <property type="match status" value="1"/>
</dbReference>
<comment type="subcellular location">
    <subcellularLocation>
        <location evidence="1">Cell inner membrane</location>
        <topology evidence="1">Single-pass membrane protein</topology>
        <orientation evidence="1">Periplasmic side</orientation>
    </subcellularLocation>
</comment>
<evidence type="ECO:0000256" key="5">
    <source>
        <dbReference type="ARBA" id="ARBA00022519"/>
    </source>
</evidence>
<keyword evidence="9" id="KW-0472">Membrane</keyword>
<dbReference type="Pfam" id="PF03544">
    <property type="entry name" value="TonB_C"/>
    <property type="match status" value="1"/>
</dbReference>
<dbReference type="eggNOG" id="COG0810">
    <property type="taxonomic scope" value="Bacteria"/>
</dbReference>
<sequence>MPLSTTHSLNTWECSRHQRAALALCVGAMLLLPQWHPSSPLTLASSSAAPLASLTLAFVQQSRPLAPAKPAPAKEVITPAPVPAKPEPVAEPLPAPQPALAQPARAEPAPEDTIQDSAPDAQAAPAAPVQQPLHNGPNELPLMDTPLFAEPPQPPRYPMLARRRGQTGTVWLAVTLDANGSPDDLSLLASSGVSALDQAALEAVSQWRFLPYRVDGQALASRVHIPVEFSLN</sequence>
<keyword evidence="6" id="KW-0812">Transmembrane</keyword>
<dbReference type="GO" id="GO:0015031">
    <property type="term" value="P:protein transport"/>
    <property type="evidence" value="ECO:0007669"/>
    <property type="project" value="UniProtKB-KW"/>
</dbReference>
<keyword evidence="7" id="KW-0653">Protein transport</keyword>
<organism evidence="12 13">
    <name type="scientific">Simiduia agarivorans (strain DSM 21679 / JCM 13881 / BCRC 17597 / SA1)</name>
    <dbReference type="NCBI Taxonomy" id="1117647"/>
    <lineage>
        <taxon>Bacteria</taxon>
        <taxon>Pseudomonadati</taxon>
        <taxon>Pseudomonadota</taxon>
        <taxon>Gammaproteobacteria</taxon>
        <taxon>Cellvibrionales</taxon>
        <taxon>Cellvibrionaceae</taxon>
        <taxon>Simiduia</taxon>
    </lineage>
</organism>
<feature type="domain" description="TonB C-terminal" evidence="11">
    <location>
        <begin position="142"/>
        <end position="232"/>
    </location>
</feature>
<dbReference type="Gene3D" id="3.30.1150.10">
    <property type="match status" value="1"/>
</dbReference>
<dbReference type="PROSITE" id="PS52015">
    <property type="entry name" value="TONB_CTD"/>
    <property type="match status" value="1"/>
</dbReference>
<reference evidence="12 13" key="1">
    <citation type="journal article" date="2013" name="Genome Announc.">
        <title>Complete genome sequence of Simiduia agarivorans SA1(T), a marine bacterium able to degrade a variety of polysaccharides.</title>
        <authorList>
            <person name="Lin S.Y."/>
            <person name="Shieh W.Y."/>
            <person name="Chen J.S."/>
            <person name="Tang S.L."/>
        </authorList>
    </citation>
    <scope>NUCLEOTIDE SEQUENCE [LARGE SCALE GENOMIC DNA]</scope>
    <source>
        <strain evidence="13">DSM 21679 / JCM 13881 / BCRC 17597 / SA1</strain>
    </source>
</reference>
<protein>
    <submittedName>
        <fullName evidence="12">TonB1 protein</fullName>
    </submittedName>
</protein>
<dbReference type="GO" id="GO:0055085">
    <property type="term" value="P:transmembrane transport"/>
    <property type="evidence" value="ECO:0007669"/>
    <property type="project" value="InterPro"/>
</dbReference>
<dbReference type="GO" id="GO:0098797">
    <property type="term" value="C:plasma membrane protein complex"/>
    <property type="evidence" value="ECO:0007669"/>
    <property type="project" value="TreeGrafter"/>
</dbReference>
<evidence type="ECO:0000256" key="10">
    <source>
        <dbReference type="SAM" id="MobiDB-lite"/>
    </source>
</evidence>
<feature type="region of interest" description="Disordered" evidence="10">
    <location>
        <begin position="78"/>
        <end position="145"/>
    </location>
</feature>
<keyword evidence="5" id="KW-0997">Cell inner membrane</keyword>
<evidence type="ECO:0000259" key="11">
    <source>
        <dbReference type="PROSITE" id="PS52015"/>
    </source>
</evidence>
<keyword evidence="4" id="KW-1003">Cell membrane</keyword>
<dbReference type="EMBL" id="CP003746">
    <property type="protein sequence ID" value="AFV00367.1"/>
    <property type="molecule type" value="Genomic_DNA"/>
</dbReference>
<dbReference type="OrthoDB" id="9792439at2"/>
<dbReference type="InterPro" id="IPR037682">
    <property type="entry name" value="TonB_C"/>
</dbReference>
<dbReference type="AlphaFoldDB" id="K4KMW7"/>
<dbReference type="GO" id="GO:0031992">
    <property type="term" value="F:energy transducer activity"/>
    <property type="evidence" value="ECO:0007669"/>
    <property type="project" value="TreeGrafter"/>
</dbReference>
<dbReference type="PANTHER" id="PTHR33446">
    <property type="entry name" value="PROTEIN TONB-RELATED"/>
    <property type="match status" value="1"/>
</dbReference>
<keyword evidence="13" id="KW-1185">Reference proteome</keyword>
<evidence type="ECO:0000256" key="9">
    <source>
        <dbReference type="ARBA" id="ARBA00023136"/>
    </source>
</evidence>
<keyword evidence="8" id="KW-1133">Transmembrane helix</keyword>
<dbReference type="SUPFAM" id="SSF74653">
    <property type="entry name" value="TolA/TonB C-terminal domain"/>
    <property type="match status" value="1"/>
</dbReference>
<dbReference type="RefSeq" id="WP_015048519.1">
    <property type="nucleotide sequence ID" value="NC_018868.3"/>
</dbReference>
<keyword evidence="3" id="KW-0813">Transport</keyword>
<comment type="similarity">
    <text evidence="2">Belongs to the TonB family.</text>
</comment>
<evidence type="ECO:0000256" key="2">
    <source>
        <dbReference type="ARBA" id="ARBA00006555"/>
    </source>
</evidence>
<proteinExistence type="inferred from homology"/>
<evidence type="ECO:0000256" key="4">
    <source>
        <dbReference type="ARBA" id="ARBA00022475"/>
    </source>
</evidence>
<evidence type="ECO:0000256" key="1">
    <source>
        <dbReference type="ARBA" id="ARBA00004383"/>
    </source>
</evidence>
<feature type="compositionally biased region" description="Low complexity" evidence="10">
    <location>
        <begin position="115"/>
        <end position="132"/>
    </location>
</feature>
<feature type="compositionally biased region" description="Pro residues" evidence="10">
    <location>
        <begin position="80"/>
        <end position="97"/>
    </location>
</feature>